<feature type="transmembrane region" description="Helical" evidence="5">
    <location>
        <begin position="103"/>
        <end position="127"/>
    </location>
</feature>
<evidence type="ECO:0000313" key="7">
    <source>
        <dbReference type="EMBL" id="ADC64383.1"/>
    </source>
</evidence>
<dbReference type="EMBL" id="CP001899">
    <property type="protein sequence ID" value="ADC64383.1"/>
    <property type="molecule type" value="Genomic_DNA"/>
</dbReference>
<comment type="subcellular location">
    <subcellularLocation>
        <location evidence="1">Membrane</location>
        <topology evidence="1">Multi-pass membrane protein</topology>
    </subcellularLocation>
</comment>
<dbReference type="AlphaFoldDB" id="D3S1S6"/>
<keyword evidence="4 5" id="KW-0472">Membrane</keyword>
<protein>
    <recommendedName>
        <fullName evidence="6">Yip1 domain-containing protein</fullName>
    </recommendedName>
</protein>
<feature type="transmembrane region" description="Helical" evidence="5">
    <location>
        <begin position="159"/>
        <end position="180"/>
    </location>
</feature>
<accession>D3S1S6</accession>
<reference evidence="7 8" key="2">
    <citation type="journal article" date="2011" name="Stand. Genomic Sci.">
        <title>Complete genome sequence of Ferroglobus placidus AEDII12DO.</title>
        <authorList>
            <person name="Anderson I."/>
            <person name="Risso C."/>
            <person name="Holmes D."/>
            <person name="Lucas S."/>
            <person name="Copeland A."/>
            <person name="Lapidus A."/>
            <person name="Cheng J.F."/>
            <person name="Bruce D."/>
            <person name="Goodwin L."/>
            <person name="Pitluck S."/>
            <person name="Saunders E."/>
            <person name="Brettin T."/>
            <person name="Detter J.C."/>
            <person name="Han C."/>
            <person name="Tapia R."/>
            <person name="Larimer F."/>
            <person name="Land M."/>
            <person name="Hauser L."/>
            <person name="Woyke T."/>
            <person name="Lovley D."/>
            <person name="Kyrpides N."/>
            <person name="Ivanova N."/>
        </authorList>
    </citation>
    <scope>NUCLEOTIDE SEQUENCE [LARGE SCALE GENOMIC DNA]</scope>
    <source>
        <strain evidence="8">DSM 10642 / AEDII12DO</strain>
    </source>
</reference>
<dbReference type="OrthoDB" id="116519at2157"/>
<dbReference type="KEGG" id="fpl:Ferp_0197"/>
<dbReference type="eggNOG" id="arCOG02054">
    <property type="taxonomic scope" value="Archaea"/>
</dbReference>
<reference evidence="8" key="1">
    <citation type="submission" date="2010-02" db="EMBL/GenBank/DDBJ databases">
        <title>Complete sequence of Ferroglobus placidus DSM 10642.</title>
        <authorList>
            <consortium name="US DOE Joint Genome Institute"/>
            <person name="Lucas S."/>
            <person name="Copeland A."/>
            <person name="Lapidus A."/>
            <person name="Cheng J.-F."/>
            <person name="Bruce D."/>
            <person name="Goodwin L."/>
            <person name="Pitluck S."/>
            <person name="Saunders E."/>
            <person name="Brettin T."/>
            <person name="Detter J.C."/>
            <person name="Han C."/>
            <person name="Tapia R."/>
            <person name="Larimer F."/>
            <person name="Land M."/>
            <person name="Hauser L."/>
            <person name="Kyrpides N."/>
            <person name="Ivanova N."/>
            <person name="Holmes D."/>
            <person name="Lovley D."/>
            <person name="Kyrpides N."/>
            <person name="Anderson I.J."/>
            <person name="Woyke T."/>
        </authorList>
    </citation>
    <scope>NUCLEOTIDE SEQUENCE [LARGE SCALE GENOMIC DNA]</scope>
    <source>
        <strain evidence="8">DSM 10642 / AEDII12DO</strain>
    </source>
</reference>
<evidence type="ECO:0000256" key="5">
    <source>
        <dbReference type="SAM" id="Phobius"/>
    </source>
</evidence>
<evidence type="ECO:0000256" key="4">
    <source>
        <dbReference type="ARBA" id="ARBA00023136"/>
    </source>
</evidence>
<dbReference type="RefSeq" id="WP_012964730.1">
    <property type="nucleotide sequence ID" value="NC_013849.1"/>
</dbReference>
<keyword evidence="8" id="KW-1185">Reference proteome</keyword>
<proteinExistence type="predicted"/>
<evidence type="ECO:0000256" key="1">
    <source>
        <dbReference type="ARBA" id="ARBA00004141"/>
    </source>
</evidence>
<feature type="domain" description="Yip1" evidence="6">
    <location>
        <begin position="2"/>
        <end position="208"/>
    </location>
</feature>
<name>D3S1S6_FERPA</name>
<evidence type="ECO:0000259" key="6">
    <source>
        <dbReference type="Pfam" id="PF04893"/>
    </source>
</evidence>
<dbReference type="Pfam" id="PF04893">
    <property type="entry name" value="Yip1"/>
    <property type="match status" value="1"/>
</dbReference>
<feature type="transmembrane region" description="Helical" evidence="5">
    <location>
        <begin position="21"/>
        <end position="43"/>
    </location>
</feature>
<dbReference type="HOGENOM" id="CLU_111437_0_0_2"/>
<keyword evidence="2 5" id="KW-0812">Transmembrane</keyword>
<evidence type="ECO:0000256" key="3">
    <source>
        <dbReference type="ARBA" id="ARBA00022989"/>
    </source>
</evidence>
<feature type="transmembrane region" description="Helical" evidence="5">
    <location>
        <begin position="192"/>
        <end position="212"/>
    </location>
</feature>
<dbReference type="GeneID" id="8777691"/>
<dbReference type="InterPro" id="IPR006977">
    <property type="entry name" value="Yip1_dom"/>
</dbReference>
<gene>
    <name evidence="7" type="ordered locus">Ferp_0197</name>
</gene>
<sequence>MKLLTNPNKFFDDLKYKSVQLRYPLIIVALLATLTSLYQYLLITKMSQAFPEDIAKFFVVGAYVGMIGSFIGMFAVWFVIALLMHAISALFGGEGSFRRTFEFTGYGFLPSLIGSAITVPFSAYYVMSAEVPKISVSDIQTNPELLGEVLMGVIPRELVYSNVVISLAVTVWSLVIWSFAIKHAREIEFRKAFITALIPTTLFGIYQVWSILKLL</sequence>
<feature type="transmembrane region" description="Helical" evidence="5">
    <location>
        <begin position="63"/>
        <end position="91"/>
    </location>
</feature>
<keyword evidence="3 5" id="KW-1133">Transmembrane helix</keyword>
<organism evidence="7 8">
    <name type="scientific">Ferroglobus placidus (strain DSM 10642 / AEDII12DO)</name>
    <dbReference type="NCBI Taxonomy" id="589924"/>
    <lineage>
        <taxon>Archaea</taxon>
        <taxon>Methanobacteriati</taxon>
        <taxon>Methanobacteriota</taxon>
        <taxon>Archaeoglobi</taxon>
        <taxon>Archaeoglobales</taxon>
        <taxon>Archaeoglobaceae</taxon>
        <taxon>Ferroglobus</taxon>
    </lineage>
</organism>
<dbReference type="Proteomes" id="UP000002613">
    <property type="component" value="Chromosome"/>
</dbReference>
<dbReference type="PaxDb" id="589924-Ferp_0197"/>
<evidence type="ECO:0000313" key="8">
    <source>
        <dbReference type="Proteomes" id="UP000002613"/>
    </source>
</evidence>
<dbReference type="GO" id="GO:0016020">
    <property type="term" value="C:membrane"/>
    <property type="evidence" value="ECO:0007669"/>
    <property type="project" value="UniProtKB-SubCell"/>
</dbReference>
<evidence type="ECO:0000256" key="2">
    <source>
        <dbReference type="ARBA" id="ARBA00022692"/>
    </source>
</evidence>